<dbReference type="AlphaFoldDB" id="E1Z8I7"/>
<keyword evidence="1" id="KW-0732">Signal</keyword>
<keyword evidence="4" id="KW-1185">Reference proteome</keyword>
<dbReference type="InterPro" id="IPR036908">
    <property type="entry name" value="RlpA-like_sf"/>
</dbReference>
<proteinExistence type="predicted"/>
<dbReference type="OrthoDB" id="5823761at2759"/>
<sequence>MTLSLAVRAFALVTLANLLLHLPASSGKNPRLARHLMDEASGDDGWFSNGRATCADGSVDLNRMDACYDTTTTITIQILDTCPCKGNEKWCCGDANLQHFDLSAGAFSRLAPQGKGIIGLAWKPVPCEAINGTASLQDWQALQQATVDGASRDIFHGGVIGVGWRKTIYGDDKAAMYSYESSLESLPEGAVARWGGFDFNADARDTTVFNGASAVEFWAKSPNGIPDGFVFRASDISQGACKEYRLEEGATLDTANGWTRFSFPISDFECGQGMLNRIQWENKSESKQSICVKDVRIIAEEASAVAAAGRR</sequence>
<dbReference type="RefSeq" id="XP_005849719.1">
    <property type="nucleotide sequence ID" value="XM_005849657.1"/>
</dbReference>
<dbReference type="GeneID" id="17357232"/>
<dbReference type="InParanoid" id="E1Z8I7"/>
<dbReference type="KEGG" id="cvr:CHLNCDRAFT_142704"/>
<accession>E1Z8I7</accession>
<evidence type="ECO:0000256" key="1">
    <source>
        <dbReference type="SAM" id="SignalP"/>
    </source>
</evidence>
<feature type="signal peptide" evidence="1">
    <location>
        <begin position="1"/>
        <end position="27"/>
    </location>
</feature>
<evidence type="ECO:0000259" key="2">
    <source>
        <dbReference type="PROSITE" id="PS50842"/>
    </source>
</evidence>
<dbReference type="Gene3D" id="2.60.120.430">
    <property type="entry name" value="Galactose-binding lectin"/>
    <property type="match status" value="1"/>
</dbReference>
<dbReference type="InterPro" id="IPR007112">
    <property type="entry name" value="Expansin/allergen_DPBB_dom"/>
</dbReference>
<name>E1Z8I7_CHLVA</name>
<feature type="domain" description="Expansin-like EG45" evidence="2">
    <location>
        <begin position="40"/>
        <end position="132"/>
    </location>
</feature>
<organism evidence="4">
    <name type="scientific">Chlorella variabilis</name>
    <name type="common">Green alga</name>
    <dbReference type="NCBI Taxonomy" id="554065"/>
    <lineage>
        <taxon>Eukaryota</taxon>
        <taxon>Viridiplantae</taxon>
        <taxon>Chlorophyta</taxon>
        <taxon>core chlorophytes</taxon>
        <taxon>Trebouxiophyceae</taxon>
        <taxon>Chlorellales</taxon>
        <taxon>Chlorellaceae</taxon>
        <taxon>Chlorella clade</taxon>
        <taxon>Chlorella</taxon>
    </lineage>
</organism>
<dbReference type="PROSITE" id="PS50842">
    <property type="entry name" value="EXPANSIN_EG45"/>
    <property type="match status" value="1"/>
</dbReference>
<protein>
    <recommendedName>
        <fullName evidence="2">Expansin-like EG45 domain-containing protein</fullName>
    </recommendedName>
</protein>
<dbReference type="Gene3D" id="2.40.40.10">
    <property type="entry name" value="RlpA-like domain"/>
    <property type="match status" value="1"/>
</dbReference>
<dbReference type="SUPFAM" id="SSF50685">
    <property type="entry name" value="Barwin-like endoglucanases"/>
    <property type="match status" value="1"/>
</dbReference>
<reference evidence="3 4" key="1">
    <citation type="journal article" date="2010" name="Plant Cell">
        <title>The Chlorella variabilis NC64A genome reveals adaptation to photosymbiosis, coevolution with viruses, and cryptic sex.</title>
        <authorList>
            <person name="Blanc G."/>
            <person name="Duncan G."/>
            <person name="Agarkova I."/>
            <person name="Borodovsky M."/>
            <person name="Gurnon J."/>
            <person name="Kuo A."/>
            <person name="Lindquist E."/>
            <person name="Lucas S."/>
            <person name="Pangilinan J."/>
            <person name="Polle J."/>
            <person name="Salamov A."/>
            <person name="Terry A."/>
            <person name="Yamada T."/>
            <person name="Dunigan D.D."/>
            <person name="Grigoriev I.V."/>
            <person name="Claverie J.M."/>
            <person name="Van Etten J.L."/>
        </authorList>
    </citation>
    <scope>NUCLEOTIDE SEQUENCE [LARGE SCALE GENOMIC DNA]</scope>
    <source>
        <strain evidence="3 4">NC64A</strain>
    </source>
</reference>
<dbReference type="EMBL" id="GL433839">
    <property type="protein sequence ID" value="EFN57617.1"/>
    <property type="molecule type" value="Genomic_DNA"/>
</dbReference>
<evidence type="ECO:0000313" key="4">
    <source>
        <dbReference type="Proteomes" id="UP000008141"/>
    </source>
</evidence>
<dbReference type="Proteomes" id="UP000008141">
    <property type="component" value="Unassembled WGS sequence"/>
</dbReference>
<feature type="chain" id="PRO_5003155724" description="Expansin-like EG45 domain-containing protein" evidence="1">
    <location>
        <begin position="28"/>
        <end position="311"/>
    </location>
</feature>
<gene>
    <name evidence="3" type="ORF">CHLNCDRAFT_142704</name>
</gene>
<evidence type="ECO:0000313" key="3">
    <source>
        <dbReference type="EMBL" id="EFN57617.1"/>
    </source>
</evidence>